<dbReference type="RefSeq" id="WP_268043480.1">
    <property type="nucleotide sequence ID" value="NZ_CP104064.1"/>
</dbReference>
<feature type="domain" description="Glucosamine/galactosamine-6-phosphate isomerase" evidence="4">
    <location>
        <begin position="17"/>
        <end position="222"/>
    </location>
</feature>
<evidence type="ECO:0000313" key="6">
    <source>
        <dbReference type="Proteomes" id="UP001164803"/>
    </source>
</evidence>
<comment type="caution">
    <text evidence="3">Lacks conserved residue(s) required for the propagation of feature annotation.</text>
</comment>
<dbReference type="InterPro" id="IPR004547">
    <property type="entry name" value="Glucosamine6P_isomerase"/>
</dbReference>
<dbReference type="Proteomes" id="UP001164803">
    <property type="component" value="Chromosome"/>
</dbReference>
<gene>
    <name evidence="3 5" type="primary">nagB</name>
    <name evidence="5" type="ORF">NZD86_18260</name>
</gene>
<feature type="active site" description="For ring-opening step" evidence="3">
    <location>
        <position position="134"/>
    </location>
</feature>
<keyword evidence="1 3" id="KW-0378">Hydrolase</keyword>
<dbReference type="CDD" id="cd01399">
    <property type="entry name" value="GlcN6P_deaminase"/>
    <property type="match status" value="1"/>
</dbReference>
<evidence type="ECO:0000256" key="1">
    <source>
        <dbReference type="ARBA" id="ARBA00022801"/>
    </source>
</evidence>
<comment type="function">
    <text evidence="3">Catalyzes the reversible isomerization-deamination of glucosamine 6-phosphate (GlcN6P) to form fructose 6-phosphate (Fru6P) and ammonium ion.</text>
</comment>
<dbReference type="InterPro" id="IPR018321">
    <property type="entry name" value="Glucosamine6P_isomerase_CS"/>
</dbReference>
<dbReference type="PROSITE" id="PS01161">
    <property type="entry name" value="GLC_GALNAC_ISOMERASE"/>
    <property type="match status" value="1"/>
</dbReference>
<comment type="pathway">
    <text evidence="3">Amino-sugar metabolism; N-acetylneuraminate degradation; D-fructose 6-phosphate from N-acetylneuraminate: step 5/5.</text>
</comment>
<dbReference type="Gene3D" id="3.40.50.1360">
    <property type="match status" value="1"/>
</dbReference>
<proteinExistence type="inferred from homology"/>
<dbReference type="EMBL" id="CP104064">
    <property type="protein sequence ID" value="WAH36167.1"/>
    <property type="molecule type" value="Genomic_DNA"/>
</dbReference>
<dbReference type="HAMAP" id="MF_01241">
    <property type="entry name" value="GlcN6P_deamin"/>
    <property type="match status" value="1"/>
</dbReference>
<comment type="catalytic activity">
    <reaction evidence="3">
        <text>alpha-D-glucosamine 6-phosphate + H2O = beta-D-fructose 6-phosphate + NH4(+)</text>
        <dbReference type="Rhea" id="RHEA:12172"/>
        <dbReference type="ChEBI" id="CHEBI:15377"/>
        <dbReference type="ChEBI" id="CHEBI:28938"/>
        <dbReference type="ChEBI" id="CHEBI:57634"/>
        <dbReference type="ChEBI" id="CHEBI:75989"/>
        <dbReference type="EC" id="3.5.99.6"/>
    </reaction>
</comment>
<evidence type="ECO:0000256" key="2">
    <source>
        <dbReference type="ARBA" id="ARBA00023277"/>
    </source>
</evidence>
<dbReference type="InterPro" id="IPR006148">
    <property type="entry name" value="Glc/Gal-6P_isomerase"/>
</dbReference>
<dbReference type="PANTHER" id="PTHR11280">
    <property type="entry name" value="GLUCOSAMINE-6-PHOSPHATE ISOMERASE"/>
    <property type="match status" value="1"/>
</dbReference>
<keyword evidence="2 3" id="KW-0119">Carbohydrate metabolism</keyword>
<feature type="active site" description="Proton acceptor; for ring-opening step" evidence="3">
    <location>
        <position position="136"/>
    </location>
</feature>
<dbReference type="PANTHER" id="PTHR11280:SF5">
    <property type="entry name" value="GLUCOSAMINE-6-PHOSPHATE ISOMERASE"/>
    <property type="match status" value="1"/>
</dbReference>
<accession>A0ABY6Z007</accession>
<reference evidence="5" key="1">
    <citation type="submission" date="2022-08" db="EMBL/GenBank/DDBJ databases">
        <title>Alicyclobacillus dauci DSM2870, complete genome.</title>
        <authorList>
            <person name="Wang Q."/>
            <person name="Cai R."/>
            <person name="Wang Z."/>
        </authorList>
    </citation>
    <scope>NUCLEOTIDE SEQUENCE</scope>
    <source>
        <strain evidence="5">DSM 28700</strain>
    </source>
</reference>
<name>A0ABY6Z007_9BACL</name>
<keyword evidence="6" id="KW-1185">Reference proteome</keyword>
<feature type="active site" description="Proton acceptor; for enolization step" evidence="3">
    <location>
        <position position="66"/>
    </location>
</feature>
<evidence type="ECO:0000256" key="3">
    <source>
        <dbReference type="HAMAP-Rule" id="MF_01241"/>
    </source>
</evidence>
<dbReference type="InterPro" id="IPR037171">
    <property type="entry name" value="NagB/RpiA_transferase-like"/>
</dbReference>
<evidence type="ECO:0000313" key="5">
    <source>
        <dbReference type="EMBL" id="WAH36167.1"/>
    </source>
</evidence>
<dbReference type="Pfam" id="PF01182">
    <property type="entry name" value="Glucosamine_iso"/>
    <property type="match status" value="1"/>
</dbReference>
<dbReference type="EC" id="3.5.99.6" evidence="3"/>
<sequence>MNIRVFPDQLGASIYAAALIEATMTRLESPVLGLATGGTMTPVYRQLVDFHKRGLSFAHVTTINLDEYIGLSPEHPNSYRAFMNENLFRHVDVDPARTYVPSGNATDLEKACADYDVIIRSNPVDLQLLGIGVNGHIGFNEPASGLKSNTHVVELTEETIRENARFFEDTESVPTKAITVGLQSILLAKQILLLAFGEKKAQAVRDSVRGDISTSLPASFLQVHPNVTLILDEAAAALL</sequence>
<dbReference type="GO" id="GO:0004342">
    <property type="term" value="F:glucosamine-6-phosphate deaminase activity"/>
    <property type="evidence" value="ECO:0007669"/>
    <property type="project" value="UniProtKB-EC"/>
</dbReference>
<feature type="active site" description="For ring-opening step" evidence="3">
    <location>
        <position position="141"/>
    </location>
</feature>
<organism evidence="5 6">
    <name type="scientific">Alicyclobacillus dauci</name>
    <dbReference type="NCBI Taxonomy" id="1475485"/>
    <lineage>
        <taxon>Bacteria</taxon>
        <taxon>Bacillati</taxon>
        <taxon>Bacillota</taxon>
        <taxon>Bacilli</taxon>
        <taxon>Bacillales</taxon>
        <taxon>Alicyclobacillaceae</taxon>
        <taxon>Alicyclobacillus</taxon>
    </lineage>
</organism>
<comment type="similarity">
    <text evidence="3">Belongs to the glucosamine/galactosamine-6-phosphate isomerase family. NagB subfamily.</text>
</comment>
<dbReference type="NCBIfam" id="TIGR00502">
    <property type="entry name" value="nagB"/>
    <property type="match status" value="1"/>
</dbReference>
<dbReference type="SUPFAM" id="SSF100950">
    <property type="entry name" value="NagB/RpiA/CoA transferase-like"/>
    <property type="match status" value="1"/>
</dbReference>
<protein>
    <recommendedName>
        <fullName evidence="3">Glucosamine-6-phosphate deaminase</fullName>
        <ecNumber evidence="3">3.5.99.6</ecNumber>
    </recommendedName>
    <alternativeName>
        <fullName evidence="3">GlcN6P deaminase</fullName>
        <shortName evidence="3">GNPDA</shortName>
    </alternativeName>
    <alternativeName>
        <fullName evidence="3">Glucosamine-6-phosphate isomerase</fullName>
    </alternativeName>
</protein>
<evidence type="ECO:0000259" key="4">
    <source>
        <dbReference type="Pfam" id="PF01182"/>
    </source>
</evidence>